<evidence type="ECO:0000256" key="4">
    <source>
        <dbReference type="ARBA" id="ARBA00023002"/>
    </source>
</evidence>
<dbReference type="EMBL" id="JAIZAY010000016">
    <property type="protein sequence ID" value="KAJ8027351.1"/>
    <property type="molecule type" value="Genomic_DNA"/>
</dbReference>
<keyword evidence="7" id="KW-1185">Reference proteome</keyword>
<dbReference type="InterPro" id="IPR013785">
    <property type="entry name" value="Aldolase_TIM"/>
</dbReference>
<organism evidence="6 7">
    <name type="scientific">Holothuria leucospilota</name>
    <name type="common">Black long sea cucumber</name>
    <name type="synonym">Mertensiothuria leucospilota</name>
    <dbReference type="NCBI Taxonomy" id="206669"/>
    <lineage>
        <taxon>Eukaryota</taxon>
        <taxon>Metazoa</taxon>
        <taxon>Echinodermata</taxon>
        <taxon>Eleutherozoa</taxon>
        <taxon>Echinozoa</taxon>
        <taxon>Holothuroidea</taxon>
        <taxon>Aspidochirotacea</taxon>
        <taxon>Aspidochirotida</taxon>
        <taxon>Holothuriidae</taxon>
        <taxon>Holothuria</taxon>
    </lineage>
</organism>
<keyword evidence="3" id="KW-0288">FMN</keyword>
<feature type="domain" description="FMN hydroxy acid dehydrogenase" evidence="5">
    <location>
        <begin position="1"/>
        <end position="189"/>
    </location>
</feature>
<reference evidence="6" key="1">
    <citation type="submission" date="2021-10" db="EMBL/GenBank/DDBJ databases">
        <title>Tropical sea cucumber genome reveals ecological adaptation and Cuvierian tubules defense mechanism.</title>
        <authorList>
            <person name="Chen T."/>
        </authorList>
    </citation>
    <scope>NUCLEOTIDE SEQUENCE</scope>
    <source>
        <strain evidence="6">Nanhai2018</strain>
        <tissue evidence="6">Muscle</tissue>
    </source>
</reference>
<dbReference type="InterPro" id="IPR037396">
    <property type="entry name" value="FMN_HAD"/>
</dbReference>
<dbReference type="PANTHER" id="PTHR10578:SF107">
    <property type="entry name" value="2-HYDROXYACID OXIDASE 1"/>
    <property type="match status" value="1"/>
</dbReference>
<name>A0A9Q1BIR6_HOLLE</name>
<protein>
    <submittedName>
        <fullName evidence="6">Peroxisomal (S)-2-hydroxy-acid oxidase GLO5</fullName>
    </submittedName>
</protein>
<dbReference type="InterPro" id="IPR000262">
    <property type="entry name" value="FMN-dep_DH"/>
</dbReference>
<dbReference type="Proteomes" id="UP001152320">
    <property type="component" value="Chromosome 16"/>
</dbReference>
<dbReference type="OrthoDB" id="25826at2759"/>
<evidence type="ECO:0000256" key="2">
    <source>
        <dbReference type="ARBA" id="ARBA00022630"/>
    </source>
</evidence>
<gene>
    <name evidence="6" type="ORF">HOLleu_32477</name>
</gene>
<sequence>MPTPGVTRVVDFERLILGKIPSFLFDYYSTGAGDEHTLEETKKAFQRIHLRPRILRSIANVDISTKLQGRSVSFPLGIAPIGLQAIAHPDGHKATARAAENANVIMILTSWSFMTLEDVASSAPNALLWMQIYPFKDRSNTADMVRRAERSGYKAIVVTVDSPRCGPFKRRFRDRMQIAEQAAKYNIQG</sequence>
<proteinExistence type="predicted"/>
<evidence type="ECO:0000256" key="3">
    <source>
        <dbReference type="ARBA" id="ARBA00022643"/>
    </source>
</evidence>
<accession>A0A9Q1BIR6</accession>
<evidence type="ECO:0000259" key="5">
    <source>
        <dbReference type="PROSITE" id="PS51349"/>
    </source>
</evidence>
<dbReference type="Gene3D" id="3.20.20.70">
    <property type="entry name" value="Aldolase class I"/>
    <property type="match status" value="1"/>
</dbReference>
<dbReference type="PROSITE" id="PS51349">
    <property type="entry name" value="FMN_HYDROXY_ACID_DH_2"/>
    <property type="match status" value="1"/>
</dbReference>
<dbReference type="SUPFAM" id="SSF51395">
    <property type="entry name" value="FMN-linked oxidoreductases"/>
    <property type="match status" value="1"/>
</dbReference>
<dbReference type="PANTHER" id="PTHR10578">
    <property type="entry name" value="S -2-HYDROXY-ACID OXIDASE-RELATED"/>
    <property type="match status" value="1"/>
</dbReference>
<evidence type="ECO:0000313" key="7">
    <source>
        <dbReference type="Proteomes" id="UP001152320"/>
    </source>
</evidence>
<dbReference type="AlphaFoldDB" id="A0A9Q1BIR6"/>
<comment type="caution">
    <text evidence="6">The sequence shown here is derived from an EMBL/GenBank/DDBJ whole genome shotgun (WGS) entry which is preliminary data.</text>
</comment>
<keyword evidence="4" id="KW-0560">Oxidoreductase</keyword>
<comment type="cofactor">
    <cofactor evidence="1">
        <name>FMN</name>
        <dbReference type="ChEBI" id="CHEBI:58210"/>
    </cofactor>
</comment>
<dbReference type="Pfam" id="PF01070">
    <property type="entry name" value="FMN_dh"/>
    <property type="match status" value="1"/>
</dbReference>
<evidence type="ECO:0000313" key="6">
    <source>
        <dbReference type="EMBL" id="KAJ8027351.1"/>
    </source>
</evidence>
<dbReference type="GO" id="GO:0016491">
    <property type="term" value="F:oxidoreductase activity"/>
    <property type="evidence" value="ECO:0007669"/>
    <property type="project" value="UniProtKB-KW"/>
</dbReference>
<keyword evidence="2" id="KW-0285">Flavoprotein</keyword>
<evidence type="ECO:0000256" key="1">
    <source>
        <dbReference type="ARBA" id="ARBA00001917"/>
    </source>
</evidence>